<sequence length="35" mass="4234">MKNIEELSKKIKLTKTEKEMFELLSIPWNPCIKNR</sequence>
<evidence type="ECO:0000313" key="2">
    <source>
        <dbReference type="Proteomes" id="UP000593842"/>
    </source>
</evidence>
<accession>A0A7I8DWW1</accession>
<evidence type="ECO:0000313" key="1">
    <source>
        <dbReference type="EMBL" id="BCL57018.1"/>
    </source>
</evidence>
<dbReference type="KEGG" id="fit:Fi14EGH31_07300"/>
<name>A0A7I8DWW1_9FIRM</name>
<dbReference type="AlphaFoldDB" id="A0A7I8DWW1"/>
<protein>
    <submittedName>
        <fullName evidence="1">Uncharacterized protein</fullName>
    </submittedName>
</protein>
<organism evidence="1 2">
    <name type="scientific">Faecalibacillus intestinalis</name>
    <dbReference type="NCBI Taxonomy" id="1982626"/>
    <lineage>
        <taxon>Bacteria</taxon>
        <taxon>Bacillati</taxon>
        <taxon>Bacillota</taxon>
        <taxon>Erysipelotrichia</taxon>
        <taxon>Erysipelotrichales</taxon>
        <taxon>Coprobacillaceae</taxon>
        <taxon>Faecalibacillus</taxon>
    </lineage>
</organism>
<reference evidence="2" key="1">
    <citation type="submission" date="2020-09" db="EMBL/GenBank/DDBJ databases">
        <title>Complete genome sequencing of Faecalibacillus intestinalis strain 14EGH31.</title>
        <authorList>
            <person name="Sakamoto M."/>
            <person name="Murakami T."/>
            <person name="Mori H."/>
        </authorList>
    </citation>
    <scope>NUCLEOTIDE SEQUENCE [LARGE SCALE GENOMIC DNA]</scope>
    <source>
        <strain evidence="2">14EGH31</strain>
    </source>
</reference>
<dbReference type="EMBL" id="AP024085">
    <property type="protein sequence ID" value="BCL57018.1"/>
    <property type="molecule type" value="Genomic_DNA"/>
</dbReference>
<dbReference type="Proteomes" id="UP000593842">
    <property type="component" value="Chromosome"/>
</dbReference>
<proteinExistence type="predicted"/>
<gene>
    <name evidence="1" type="ORF">Fi14EGH31_07300</name>
</gene>